<comment type="caution">
    <text evidence="2">The sequence shown here is derived from an EMBL/GenBank/DDBJ whole genome shotgun (WGS) entry which is preliminary data.</text>
</comment>
<evidence type="ECO:0000256" key="1">
    <source>
        <dbReference type="SAM" id="Phobius"/>
    </source>
</evidence>
<name>A0A8K1C5G0_PYTOL</name>
<proteinExistence type="predicted"/>
<feature type="transmembrane region" description="Helical" evidence="1">
    <location>
        <begin position="92"/>
        <end position="116"/>
    </location>
</feature>
<gene>
    <name evidence="2" type="ORF">Poli38472_002829</name>
</gene>
<organism evidence="2 3">
    <name type="scientific">Pythium oligandrum</name>
    <name type="common">Mycoparasitic fungus</name>
    <dbReference type="NCBI Taxonomy" id="41045"/>
    <lineage>
        <taxon>Eukaryota</taxon>
        <taxon>Sar</taxon>
        <taxon>Stramenopiles</taxon>
        <taxon>Oomycota</taxon>
        <taxon>Peronosporomycetes</taxon>
        <taxon>Pythiales</taxon>
        <taxon>Pythiaceae</taxon>
        <taxon>Pythium</taxon>
    </lineage>
</organism>
<dbReference type="OrthoDB" id="79466at2759"/>
<feature type="transmembrane region" description="Helical" evidence="1">
    <location>
        <begin position="181"/>
        <end position="201"/>
    </location>
</feature>
<evidence type="ECO:0000313" key="2">
    <source>
        <dbReference type="EMBL" id="TMW56904.1"/>
    </source>
</evidence>
<sequence length="291" mass="31435">MMHSTSSIASSRDVVNVVKPSAPDSAYDSVPVAQPVLYPNDGEISGHAYVPPGQRSDDENKGFVATTLRLIIFHTLNAALGLSGHTAITVGFALGLGLLPLCCFGIVIFRMTLYFVGFLAELDVSLYNFISPADEHVYVSIPRQANWFSLTGLRLAPNLSTVSSGAFLVALYLYLIKFAMFILSVMSLALTLAFPIAIISSDDDTQDTFFGSFWGLVLFVFVTVFLVLLGAAFMSFTAHISRAATRYFCCEKFSTYSYVAEASGPVFYTPAAVTYGATNNATTAKSDSIYV</sequence>
<keyword evidence="1" id="KW-0472">Membrane</keyword>
<accession>A0A8K1C5G0</accession>
<dbReference type="AlphaFoldDB" id="A0A8K1C5G0"/>
<keyword evidence="1" id="KW-0812">Transmembrane</keyword>
<keyword evidence="3" id="KW-1185">Reference proteome</keyword>
<feature type="transmembrane region" description="Helical" evidence="1">
    <location>
        <begin position="213"/>
        <end position="236"/>
    </location>
</feature>
<feature type="transmembrane region" description="Helical" evidence="1">
    <location>
        <begin position="155"/>
        <end position="174"/>
    </location>
</feature>
<protein>
    <submittedName>
        <fullName evidence="2">Uncharacterized protein</fullName>
    </submittedName>
</protein>
<dbReference type="EMBL" id="SPLM01000144">
    <property type="protein sequence ID" value="TMW56904.1"/>
    <property type="molecule type" value="Genomic_DNA"/>
</dbReference>
<keyword evidence="1" id="KW-1133">Transmembrane helix</keyword>
<reference evidence="2" key="1">
    <citation type="submission" date="2019-03" db="EMBL/GenBank/DDBJ databases">
        <title>Long read genome sequence of the mycoparasitic Pythium oligandrum ATCC 38472 isolated from sugarbeet rhizosphere.</title>
        <authorList>
            <person name="Gaulin E."/>
        </authorList>
    </citation>
    <scope>NUCLEOTIDE SEQUENCE</scope>
    <source>
        <strain evidence="2">ATCC 38472_TT</strain>
    </source>
</reference>
<dbReference type="Proteomes" id="UP000794436">
    <property type="component" value="Unassembled WGS sequence"/>
</dbReference>
<evidence type="ECO:0000313" key="3">
    <source>
        <dbReference type="Proteomes" id="UP000794436"/>
    </source>
</evidence>